<accession>A0AAD8K4N9</accession>
<comment type="caution">
    <text evidence="1">The sequence shown here is derived from an EMBL/GenBank/DDBJ whole genome shotgun (WGS) entry which is preliminary data.</text>
</comment>
<gene>
    <name evidence="1" type="ORF">QVD17_31910</name>
</gene>
<evidence type="ECO:0000313" key="1">
    <source>
        <dbReference type="EMBL" id="KAK1416122.1"/>
    </source>
</evidence>
<evidence type="ECO:0000313" key="2">
    <source>
        <dbReference type="Proteomes" id="UP001229421"/>
    </source>
</evidence>
<organism evidence="1 2">
    <name type="scientific">Tagetes erecta</name>
    <name type="common">African marigold</name>
    <dbReference type="NCBI Taxonomy" id="13708"/>
    <lineage>
        <taxon>Eukaryota</taxon>
        <taxon>Viridiplantae</taxon>
        <taxon>Streptophyta</taxon>
        <taxon>Embryophyta</taxon>
        <taxon>Tracheophyta</taxon>
        <taxon>Spermatophyta</taxon>
        <taxon>Magnoliopsida</taxon>
        <taxon>eudicotyledons</taxon>
        <taxon>Gunneridae</taxon>
        <taxon>Pentapetalae</taxon>
        <taxon>asterids</taxon>
        <taxon>campanulids</taxon>
        <taxon>Asterales</taxon>
        <taxon>Asteraceae</taxon>
        <taxon>Asteroideae</taxon>
        <taxon>Heliantheae alliance</taxon>
        <taxon>Tageteae</taxon>
        <taxon>Tagetes</taxon>
    </lineage>
</organism>
<dbReference type="Proteomes" id="UP001229421">
    <property type="component" value="Unassembled WGS sequence"/>
</dbReference>
<reference evidence="1" key="1">
    <citation type="journal article" date="2023" name="bioRxiv">
        <title>Improved chromosome-level genome assembly for marigold (Tagetes erecta).</title>
        <authorList>
            <person name="Jiang F."/>
            <person name="Yuan L."/>
            <person name="Wang S."/>
            <person name="Wang H."/>
            <person name="Xu D."/>
            <person name="Wang A."/>
            <person name="Fan W."/>
        </authorList>
    </citation>
    <scope>NUCLEOTIDE SEQUENCE</scope>
    <source>
        <strain evidence="1">WSJ</strain>
        <tissue evidence="1">Leaf</tissue>
    </source>
</reference>
<dbReference type="EMBL" id="JAUHHV010000008">
    <property type="protein sequence ID" value="KAK1416122.1"/>
    <property type="molecule type" value="Genomic_DNA"/>
</dbReference>
<dbReference type="AlphaFoldDB" id="A0AAD8K4N9"/>
<sequence>MLRMKETLVFIIFILHRFHPPFPFPQSQIASQSSIRIITIKSIDQFIHLHPFISSISTLSPNFRVFSDQSKPQSVLDPIFLLKHKRIQS</sequence>
<keyword evidence="2" id="KW-1185">Reference proteome</keyword>
<name>A0AAD8K4N9_TARER</name>
<protein>
    <submittedName>
        <fullName evidence="1">Uncharacterized protein</fullName>
    </submittedName>
</protein>
<proteinExistence type="predicted"/>